<evidence type="ECO:0000256" key="2">
    <source>
        <dbReference type="ARBA" id="ARBA00023015"/>
    </source>
</evidence>
<evidence type="ECO:0000256" key="4">
    <source>
        <dbReference type="ARBA" id="ARBA00023163"/>
    </source>
</evidence>
<dbReference type="Proteomes" id="UP000236738">
    <property type="component" value="Unassembled WGS sequence"/>
</dbReference>
<dbReference type="AlphaFoldDB" id="A0A1H6AK56"/>
<comment type="similarity">
    <text evidence="1">Belongs to the LysR transcriptional regulatory family.</text>
</comment>
<dbReference type="GO" id="GO:0000976">
    <property type="term" value="F:transcription cis-regulatory region binding"/>
    <property type="evidence" value="ECO:0007669"/>
    <property type="project" value="TreeGrafter"/>
</dbReference>
<keyword evidence="7" id="KW-1185">Reference proteome</keyword>
<dbReference type="PRINTS" id="PR00039">
    <property type="entry name" value="HTHLYSR"/>
</dbReference>
<dbReference type="PANTHER" id="PTHR30126:SF39">
    <property type="entry name" value="HTH-TYPE TRANSCRIPTIONAL REGULATOR CYSL"/>
    <property type="match status" value="1"/>
</dbReference>
<dbReference type="EMBL" id="FNUS01000006">
    <property type="protein sequence ID" value="SEG48620.1"/>
    <property type="molecule type" value="Genomic_DNA"/>
</dbReference>
<dbReference type="FunFam" id="1.10.10.10:FF:000001">
    <property type="entry name" value="LysR family transcriptional regulator"/>
    <property type="match status" value="1"/>
</dbReference>
<dbReference type="GO" id="GO:0003700">
    <property type="term" value="F:DNA-binding transcription factor activity"/>
    <property type="evidence" value="ECO:0007669"/>
    <property type="project" value="InterPro"/>
</dbReference>
<dbReference type="SUPFAM" id="SSF46785">
    <property type="entry name" value="Winged helix' DNA-binding domain"/>
    <property type="match status" value="1"/>
</dbReference>
<dbReference type="Pfam" id="PF03466">
    <property type="entry name" value="LysR_substrate"/>
    <property type="match status" value="1"/>
</dbReference>
<sequence>MKRKLQIFKHIAINLSFTKAAEQFFISQPAISKLIRNLEDEYKSQFFVRQRNSLSLTPEGKIFLKYANQILNLYDEMETEFLSTKNSFPENITFGASSTVAAYIVPKIIAEFIAKFPQTSFDIKSGNSEQIEDDILNQNLDFGIIEGKNTNLKLQYKKFKRDEIVLVTNVKNKSIKGDILTLQNLPEIPMIVREIGSGTRNISTDALQKKGINKLNSLVILNSTEAIKNYLKYSNHFAFLSISAVSEELKNNQLKIIDIKDFTLERWFYFVSRTGYQSQLFDYFEKLIRNNYNF</sequence>
<accession>A0A1H6AK56</accession>
<dbReference type="Pfam" id="PF00126">
    <property type="entry name" value="HTH_1"/>
    <property type="match status" value="1"/>
</dbReference>
<dbReference type="InterPro" id="IPR000847">
    <property type="entry name" value="LysR_HTH_N"/>
</dbReference>
<name>A0A1H6AK56_9FLAO</name>
<dbReference type="PANTHER" id="PTHR30126">
    <property type="entry name" value="HTH-TYPE TRANSCRIPTIONAL REGULATOR"/>
    <property type="match status" value="1"/>
</dbReference>
<evidence type="ECO:0000256" key="3">
    <source>
        <dbReference type="ARBA" id="ARBA00023125"/>
    </source>
</evidence>
<evidence type="ECO:0000313" key="6">
    <source>
        <dbReference type="EMBL" id="SEG48620.1"/>
    </source>
</evidence>
<evidence type="ECO:0000259" key="5">
    <source>
        <dbReference type="PROSITE" id="PS50931"/>
    </source>
</evidence>
<gene>
    <name evidence="6" type="ORF">SAMN05421847_2462</name>
</gene>
<organism evidence="6 7">
    <name type="scientific">Halpernia humi</name>
    <dbReference type="NCBI Taxonomy" id="493375"/>
    <lineage>
        <taxon>Bacteria</taxon>
        <taxon>Pseudomonadati</taxon>
        <taxon>Bacteroidota</taxon>
        <taxon>Flavobacteriia</taxon>
        <taxon>Flavobacteriales</taxon>
        <taxon>Weeksellaceae</taxon>
        <taxon>Chryseobacterium group</taxon>
        <taxon>Halpernia</taxon>
    </lineage>
</organism>
<keyword evidence="4" id="KW-0804">Transcription</keyword>
<dbReference type="SUPFAM" id="SSF53850">
    <property type="entry name" value="Periplasmic binding protein-like II"/>
    <property type="match status" value="1"/>
</dbReference>
<protein>
    <submittedName>
        <fullName evidence="6">DNA-binding transcriptional regulator, LysR family</fullName>
    </submittedName>
</protein>
<dbReference type="Gene3D" id="1.10.10.10">
    <property type="entry name" value="Winged helix-like DNA-binding domain superfamily/Winged helix DNA-binding domain"/>
    <property type="match status" value="1"/>
</dbReference>
<keyword evidence="3 6" id="KW-0238">DNA-binding</keyword>
<proteinExistence type="inferred from homology"/>
<dbReference type="InterPro" id="IPR036390">
    <property type="entry name" value="WH_DNA-bd_sf"/>
</dbReference>
<dbReference type="PROSITE" id="PS50931">
    <property type="entry name" value="HTH_LYSR"/>
    <property type="match status" value="1"/>
</dbReference>
<reference evidence="7" key="1">
    <citation type="submission" date="2016-10" db="EMBL/GenBank/DDBJ databases">
        <authorList>
            <person name="Varghese N."/>
            <person name="Submissions S."/>
        </authorList>
    </citation>
    <scope>NUCLEOTIDE SEQUENCE [LARGE SCALE GENOMIC DNA]</scope>
    <source>
        <strain evidence="7">DSM 21580</strain>
    </source>
</reference>
<keyword evidence="2" id="KW-0805">Transcription regulation</keyword>
<dbReference type="RefSeq" id="WP_103914328.1">
    <property type="nucleotide sequence ID" value="NZ_FNUS01000006.1"/>
</dbReference>
<dbReference type="InterPro" id="IPR036388">
    <property type="entry name" value="WH-like_DNA-bd_sf"/>
</dbReference>
<dbReference type="Gene3D" id="3.40.190.290">
    <property type="match status" value="1"/>
</dbReference>
<feature type="domain" description="HTH lysR-type" evidence="5">
    <location>
        <begin position="1"/>
        <end position="57"/>
    </location>
</feature>
<dbReference type="InterPro" id="IPR005119">
    <property type="entry name" value="LysR_subst-bd"/>
</dbReference>
<evidence type="ECO:0000313" key="7">
    <source>
        <dbReference type="Proteomes" id="UP000236738"/>
    </source>
</evidence>
<dbReference type="OrthoDB" id="9785745at2"/>
<evidence type="ECO:0000256" key="1">
    <source>
        <dbReference type="ARBA" id="ARBA00009437"/>
    </source>
</evidence>